<evidence type="ECO:0000313" key="3">
    <source>
        <dbReference type="Proteomes" id="UP001558713"/>
    </source>
</evidence>
<proteinExistence type="predicted"/>
<dbReference type="InterPro" id="IPR032675">
    <property type="entry name" value="LRR_dom_sf"/>
</dbReference>
<dbReference type="SUPFAM" id="SSF52047">
    <property type="entry name" value="RNI-like"/>
    <property type="match status" value="1"/>
</dbReference>
<dbReference type="InterPro" id="IPR036047">
    <property type="entry name" value="F-box-like_dom_sf"/>
</dbReference>
<dbReference type="SUPFAM" id="SSF81383">
    <property type="entry name" value="F-box domain"/>
    <property type="match status" value="1"/>
</dbReference>
<accession>A0ABD1BJW4</accession>
<dbReference type="PANTHER" id="PTHR31900:SF36">
    <property type="entry name" value="F-BOX DOMAIN-CONTAINING PROTEIN"/>
    <property type="match status" value="1"/>
</dbReference>
<dbReference type="AlphaFoldDB" id="A0ABD1BJW4"/>
<keyword evidence="3" id="KW-1185">Reference proteome</keyword>
<dbReference type="Gene3D" id="1.20.1280.50">
    <property type="match status" value="1"/>
</dbReference>
<dbReference type="Pfam" id="PF00646">
    <property type="entry name" value="F-box"/>
    <property type="match status" value="1"/>
</dbReference>
<dbReference type="InterPro" id="IPR006566">
    <property type="entry name" value="FBD"/>
</dbReference>
<dbReference type="InterPro" id="IPR055411">
    <property type="entry name" value="LRR_FXL15/At3g58940/PEG3-like"/>
</dbReference>
<dbReference type="EMBL" id="JBANAX010000243">
    <property type="protein sequence ID" value="KAL1217462.1"/>
    <property type="molecule type" value="Genomic_DNA"/>
</dbReference>
<feature type="domain" description="F-box" evidence="1">
    <location>
        <begin position="3"/>
        <end position="40"/>
    </location>
</feature>
<name>A0ABD1BJW4_CARAN</name>
<dbReference type="SMART" id="SM00579">
    <property type="entry name" value="FBD"/>
    <property type="match status" value="1"/>
</dbReference>
<dbReference type="Proteomes" id="UP001558713">
    <property type="component" value="Unassembled WGS sequence"/>
</dbReference>
<gene>
    <name evidence="2" type="ORF">V5N11_004637</name>
</gene>
<sequence length="420" mass="48708">MEKVSMNDLPDDLLLKILSLLPTFKEIVATSLISKRWRDLWKLLPVIPLLKFDEKSSSSNDTFKSFVYRSFELNNQPIEKLHLKLYLYYSDIKAWIRAAVYRRVRVLRIDFFFSSTLKLPSCLSKCTTLETLQLCGLSINSFPRGFRLPSLKSLHLLSVKFFSNESVERLLSNCPVLENLVVNKEDYDSVRIFNIDVPTLKSLSIENSKGENRGNTNEINGFGIKAPSLMYLNIKDTFSNFIMFEFMPEVIKADIEVIFDLSEKFIGSLPSIQHLSFCSLTSKTPYHRGCFFFYLEHLELCTCSSGWWNLLASMLNDAPRLKSIKLIKKKLSSARDNDQMTRSEEPTVVPKCSLTHLENLEWREYKGTEEEVEVAEYILANATCLKKATFSIRFGDEYRNVFRKLKFMYRVSKTCQLVFD</sequence>
<organism evidence="2 3">
    <name type="scientific">Cardamine amara subsp. amara</name>
    <dbReference type="NCBI Taxonomy" id="228776"/>
    <lineage>
        <taxon>Eukaryota</taxon>
        <taxon>Viridiplantae</taxon>
        <taxon>Streptophyta</taxon>
        <taxon>Embryophyta</taxon>
        <taxon>Tracheophyta</taxon>
        <taxon>Spermatophyta</taxon>
        <taxon>Magnoliopsida</taxon>
        <taxon>eudicotyledons</taxon>
        <taxon>Gunneridae</taxon>
        <taxon>Pentapetalae</taxon>
        <taxon>rosids</taxon>
        <taxon>malvids</taxon>
        <taxon>Brassicales</taxon>
        <taxon>Brassicaceae</taxon>
        <taxon>Cardamineae</taxon>
        <taxon>Cardamine</taxon>
    </lineage>
</organism>
<dbReference type="InterPro" id="IPR001810">
    <property type="entry name" value="F-box_dom"/>
</dbReference>
<dbReference type="PROSITE" id="PS50181">
    <property type="entry name" value="FBOX"/>
    <property type="match status" value="1"/>
</dbReference>
<dbReference type="PANTHER" id="PTHR31900">
    <property type="entry name" value="F-BOX/RNI SUPERFAMILY PROTEIN-RELATED"/>
    <property type="match status" value="1"/>
</dbReference>
<dbReference type="SMART" id="SM00256">
    <property type="entry name" value="FBOX"/>
    <property type="match status" value="1"/>
</dbReference>
<protein>
    <submittedName>
        <fullName evidence="2">FBD-associated F-box protein</fullName>
    </submittedName>
</protein>
<dbReference type="InterPro" id="IPR050232">
    <property type="entry name" value="FBL13/AtMIF1-like"/>
</dbReference>
<evidence type="ECO:0000259" key="1">
    <source>
        <dbReference type="PROSITE" id="PS50181"/>
    </source>
</evidence>
<reference evidence="2 3" key="1">
    <citation type="submission" date="2024-04" db="EMBL/GenBank/DDBJ databases">
        <title>Genome assembly C_amara_ONT_v2.</title>
        <authorList>
            <person name="Yant L."/>
            <person name="Moore C."/>
            <person name="Slenker M."/>
        </authorList>
    </citation>
    <scope>NUCLEOTIDE SEQUENCE [LARGE SCALE GENOMIC DNA]</scope>
    <source>
        <tissue evidence="2">Leaf</tissue>
    </source>
</reference>
<dbReference type="Pfam" id="PF08387">
    <property type="entry name" value="FBD"/>
    <property type="match status" value="1"/>
</dbReference>
<dbReference type="Pfam" id="PF24758">
    <property type="entry name" value="LRR_At5g56370"/>
    <property type="match status" value="1"/>
</dbReference>
<dbReference type="Gene3D" id="3.80.10.10">
    <property type="entry name" value="Ribonuclease Inhibitor"/>
    <property type="match status" value="1"/>
</dbReference>
<evidence type="ECO:0000313" key="2">
    <source>
        <dbReference type="EMBL" id="KAL1217462.1"/>
    </source>
</evidence>
<comment type="caution">
    <text evidence="2">The sequence shown here is derived from an EMBL/GenBank/DDBJ whole genome shotgun (WGS) entry which is preliminary data.</text>
</comment>